<gene>
    <name evidence="1" type="ORF">N7493_002879</name>
</gene>
<dbReference type="InterPro" id="IPR036188">
    <property type="entry name" value="FAD/NAD-bd_sf"/>
</dbReference>
<evidence type="ECO:0000313" key="1">
    <source>
        <dbReference type="EMBL" id="KAJ5734093.1"/>
    </source>
</evidence>
<accession>A0AAD6HSP3</accession>
<reference evidence="1" key="1">
    <citation type="journal article" date="2023" name="IMA Fungus">
        <title>Comparative genomic study of the Penicillium genus elucidates a diverse pangenome and 15 lateral gene transfer events.</title>
        <authorList>
            <person name="Petersen C."/>
            <person name="Sorensen T."/>
            <person name="Nielsen M.R."/>
            <person name="Sondergaard T.E."/>
            <person name="Sorensen J.L."/>
            <person name="Fitzpatrick D.A."/>
            <person name="Frisvad J.C."/>
            <person name="Nielsen K.L."/>
        </authorList>
    </citation>
    <scope>NUCLEOTIDE SEQUENCE</scope>
    <source>
        <strain evidence="1">IBT 17514</strain>
    </source>
</reference>
<dbReference type="AlphaFoldDB" id="A0AAD6HSP3"/>
<organism evidence="1 2">
    <name type="scientific">Penicillium malachiteum</name>
    <dbReference type="NCBI Taxonomy" id="1324776"/>
    <lineage>
        <taxon>Eukaryota</taxon>
        <taxon>Fungi</taxon>
        <taxon>Dikarya</taxon>
        <taxon>Ascomycota</taxon>
        <taxon>Pezizomycotina</taxon>
        <taxon>Eurotiomycetes</taxon>
        <taxon>Eurotiomycetidae</taxon>
        <taxon>Eurotiales</taxon>
        <taxon>Aspergillaceae</taxon>
        <taxon>Penicillium</taxon>
    </lineage>
</organism>
<keyword evidence="2" id="KW-1185">Reference proteome</keyword>
<protein>
    <submittedName>
        <fullName evidence="1">Uncharacterized protein</fullName>
    </submittedName>
</protein>
<reference evidence="1" key="2">
    <citation type="submission" date="2023-01" db="EMBL/GenBank/DDBJ databases">
        <authorList>
            <person name="Petersen C."/>
        </authorList>
    </citation>
    <scope>NUCLEOTIDE SEQUENCE</scope>
    <source>
        <strain evidence="1">IBT 17514</strain>
    </source>
</reference>
<sequence>MNVRSPTYIFPRAYCFDPKGLGFYDLVPPDFADKLFASGPFAIGGQISRDKYVSLALKEPNRYKALSEAGFPVYDTSQGGDLIHHLLEIGGGHYDEIDDGTQLIISGVIAVKAHVQPAEFTSTGLKFSNESTLDADAIIWCTGFEDNDREMTVNTLSGNPFLRSEDGGEKMLGPGDIALLRDELWGRDIEGELRGMWKRHLRVSNFWATGGGASHHRYYSWYLALQIKAALEGFLPVAYREVPKEV</sequence>
<proteinExistence type="predicted"/>
<comment type="caution">
    <text evidence="1">The sequence shown here is derived from an EMBL/GenBank/DDBJ whole genome shotgun (WGS) entry which is preliminary data.</text>
</comment>
<dbReference type="Gene3D" id="3.50.50.60">
    <property type="entry name" value="FAD/NAD(P)-binding domain"/>
    <property type="match status" value="1"/>
</dbReference>
<name>A0AAD6HSP3_9EURO</name>
<evidence type="ECO:0000313" key="2">
    <source>
        <dbReference type="Proteomes" id="UP001215712"/>
    </source>
</evidence>
<dbReference type="EMBL" id="JAQJAN010000003">
    <property type="protein sequence ID" value="KAJ5734093.1"/>
    <property type="molecule type" value="Genomic_DNA"/>
</dbReference>
<dbReference type="Proteomes" id="UP001215712">
    <property type="component" value="Unassembled WGS sequence"/>
</dbReference>